<dbReference type="EMBL" id="ML120360">
    <property type="protein sequence ID" value="RPB03984.1"/>
    <property type="molecule type" value="Genomic_DNA"/>
</dbReference>
<name>A0A3N4K0C7_9PEZI</name>
<evidence type="ECO:0000313" key="1">
    <source>
        <dbReference type="EMBL" id="RPB03984.1"/>
    </source>
</evidence>
<gene>
    <name evidence="1" type="ORF">L873DRAFT_1786597</name>
</gene>
<reference evidence="1 2" key="1">
    <citation type="journal article" date="2018" name="Nat. Ecol. Evol.">
        <title>Pezizomycetes genomes reveal the molecular basis of ectomycorrhizal truffle lifestyle.</title>
        <authorList>
            <person name="Murat C."/>
            <person name="Payen T."/>
            <person name="Noel B."/>
            <person name="Kuo A."/>
            <person name="Morin E."/>
            <person name="Chen J."/>
            <person name="Kohler A."/>
            <person name="Krizsan K."/>
            <person name="Balestrini R."/>
            <person name="Da Silva C."/>
            <person name="Montanini B."/>
            <person name="Hainaut M."/>
            <person name="Levati E."/>
            <person name="Barry K.W."/>
            <person name="Belfiori B."/>
            <person name="Cichocki N."/>
            <person name="Clum A."/>
            <person name="Dockter R.B."/>
            <person name="Fauchery L."/>
            <person name="Guy J."/>
            <person name="Iotti M."/>
            <person name="Le Tacon F."/>
            <person name="Lindquist E.A."/>
            <person name="Lipzen A."/>
            <person name="Malagnac F."/>
            <person name="Mello A."/>
            <person name="Molinier V."/>
            <person name="Miyauchi S."/>
            <person name="Poulain J."/>
            <person name="Riccioni C."/>
            <person name="Rubini A."/>
            <person name="Sitrit Y."/>
            <person name="Splivallo R."/>
            <person name="Traeger S."/>
            <person name="Wang M."/>
            <person name="Zifcakova L."/>
            <person name="Wipf D."/>
            <person name="Zambonelli A."/>
            <person name="Paolocci F."/>
            <person name="Nowrousian M."/>
            <person name="Ottonello S."/>
            <person name="Baldrian P."/>
            <person name="Spatafora J.W."/>
            <person name="Henrissat B."/>
            <person name="Nagy L.G."/>
            <person name="Aury J.M."/>
            <person name="Wincker P."/>
            <person name="Grigoriev I.V."/>
            <person name="Bonfante P."/>
            <person name="Martin F.M."/>
        </authorList>
    </citation>
    <scope>NUCLEOTIDE SEQUENCE [LARGE SCALE GENOMIC DNA]</scope>
    <source>
        <strain evidence="1 2">120613-1</strain>
    </source>
</reference>
<protein>
    <submittedName>
        <fullName evidence="1">Uncharacterized protein</fullName>
    </submittedName>
</protein>
<keyword evidence="2" id="KW-1185">Reference proteome</keyword>
<organism evidence="1 2">
    <name type="scientific">Choiromyces venosus 120613-1</name>
    <dbReference type="NCBI Taxonomy" id="1336337"/>
    <lineage>
        <taxon>Eukaryota</taxon>
        <taxon>Fungi</taxon>
        <taxon>Dikarya</taxon>
        <taxon>Ascomycota</taxon>
        <taxon>Pezizomycotina</taxon>
        <taxon>Pezizomycetes</taxon>
        <taxon>Pezizales</taxon>
        <taxon>Tuberaceae</taxon>
        <taxon>Choiromyces</taxon>
    </lineage>
</organism>
<dbReference type="AlphaFoldDB" id="A0A3N4K0C7"/>
<evidence type="ECO:0000313" key="2">
    <source>
        <dbReference type="Proteomes" id="UP000276215"/>
    </source>
</evidence>
<dbReference type="Proteomes" id="UP000276215">
    <property type="component" value="Unassembled WGS sequence"/>
</dbReference>
<proteinExistence type="predicted"/>
<sequence length="124" mass="13896">MSVFTTTRFVCGHHNFTTNHTGRPPCHDLCRWMEVTFACTRCADDYEEARHRRVMKEWRKRARRLRETVMDWMESVDIVDERANGFGGDGTSQMQRPVMSPVLTTTTTAAAAAVMGVGVLAGGG</sequence>
<accession>A0A3N4K0C7</accession>